<sequence length="154" mass="17072">MDRTHAVVGYVPGGFDMLHIGHLNILRAASQRCDRLVVGVATDESLHAMKGRAPVVPHAERMELVAHLRFVHEVVPDVSQDKREAWRRTAFDVLFKGDDWQGTAKGDRLEAELAEVGSRVVYLPYTPSTSSTLLRSLLTSELEVRGVRDEAVAS</sequence>
<gene>
    <name evidence="4" type="ORF">ATL40_2071</name>
</gene>
<dbReference type="EMBL" id="PDJD01000001">
    <property type="protein sequence ID" value="PFG20471.1"/>
    <property type="molecule type" value="Genomic_DNA"/>
</dbReference>
<dbReference type="Pfam" id="PF01467">
    <property type="entry name" value="CTP_transf_like"/>
    <property type="match status" value="1"/>
</dbReference>
<keyword evidence="1 4" id="KW-0808">Transferase</keyword>
<organism evidence="4 5">
    <name type="scientific">Serinibacter salmoneus</name>
    <dbReference type="NCBI Taxonomy" id="556530"/>
    <lineage>
        <taxon>Bacteria</taxon>
        <taxon>Bacillati</taxon>
        <taxon>Actinomycetota</taxon>
        <taxon>Actinomycetes</taxon>
        <taxon>Micrococcales</taxon>
        <taxon>Beutenbergiaceae</taxon>
        <taxon>Serinibacter</taxon>
    </lineage>
</organism>
<comment type="caution">
    <text evidence="4">The sequence shown here is derived from an EMBL/GenBank/DDBJ whole genome shotgun (WGS) entry which is preliminary data.</text>
</comment>
<keyword evidence="5" id="KW-1185">Reference proteome</keyword>
<dbReference type="AlphaFoldDB" id="A0A2A9D274"/>
<dbReference type="InterPro" id="IPR014729">
    <property type="entry name" value="Rossmann-like_a/b/a_fold"/>
</dbReference>
<feature type="domain" description="Cytidyltransferase-like" evidence="3">
    <location>
        <begin position="11"/>
        <end position="135"/>
    </location>
</feature>
<reference evidence="4 5" key="1">
    <citation type="submission" date="2017-10" db="EMBL/GenBank/DDBJ databases">
        <title>Sequencing the genomes of 1000 actinobacteria strains.</title>
        <authorList>
            <person name="Klenk H.-P."/>
        </authorList>
    </citation>
    <scope>NUCLEOTIDE SEQUENCE [LARGE SCALE GENOMIC DNA]</scope>
    <source>
        <strain evidence="4 5">DSM 21801</strain>
    </source>
</reference>
<evidence type="ECO:0000256" key="1">
    <source>
        <dbReference type="ARBA" id="ARBA00022679"/>
    </source>
</evidence>
<dbReference type="NCBIfam" id="TIGR00125">
    <property type="entry name" value="cyt_tran_rel"/>
    <property type="match status" value="1"/>
</dbReference>
<name>A0A2A9D274_9MICO</name>
<dbReference type="RefSeq" id="WP_098469443.1">
    <property type="nucleotide sequence ID" value="NZ_PDJD01000001.1"/>
</dbReference>
<protein>
    <submittedName>
        <fullName evidence="4">Glycerol-3-phosphate cytidylyltransferase</fullName>
    </submittedName>
</protein>
<dbReference type="Proteomes" id="UP000224915">
    <property type="component" value="Unassembled WGS sequence"/>
</dbReference>
<dbReference type="Gene3D" id="3.40.50.620">
    <property type="entry name" value="HUPs"/>
    <property type="match status" value="1"/>
</dbReference>
<evidence type="ECO:0000256" key="2">
    <source>
        <dbReference type="ARBA" id="ARBA00022695"/>
    </source>
</evidence>
<dbReference type="InterPro" id="IPR004821">
    <property type="entry name" value="Cyt_trans-like"/>
</dbReference>
<dbReference type="PANTHER" id="PTHR43793:SF1">
    <property type="entry name" value="FAD SYNTHASE"/>
    <property type="match status" value="1"/>
</dbReference>
<dbReference type="SUPFAM" id="SSF52374">
    <property type="entry name" value="Nucleotidylyl transferase"/>
    <property type="match status" value="1"/>
</dbReference>
<evidence type="ECO:0000259" key="3">
    <source>
        <dbReference type="Pfam" id="PF01467"/>
    </source>
</evidence>
<dbReference type="GO" id="GO:0016779">
    <property type="term" value="F:nucleotidyltransferase activity"/>
    <property type="evidence" value="ECO:0007669"/>
    <property type="project" value="UniProtKB-KW"/>
</dbReference>
<proteinExistence type="predicted"/>
<dbReference type="InterPro" id="IPR050385">
    <property type="entry name" value="Archaeal_FAD_synthase"/>
</dbReference>
<dbReference type="PANTHER" id="PTHR43793">
    <property type="entry name" value="FAD SYNTHASE"/>
    <property type="match status" value="1"/>
</dbReference>
<evidence type="ECO:0000313" key="5">
    <source>
        <dbReference type="Proteomes" id="UP000224915"/>
    </source>
</evidence>
<accession>A0A2A9D274</accession>
<dbReference type="OrthoDB" id="9802794at2"/>
<keyword evidence="2 4" id="KW-0548">Nucleotidyltransferase</keyword>
<evidence type="ECO:0000313" key="4">
    <source>
        <dbReference type="EMBL" id="PFG20471.1"/>
    </source>
</evidence>